<dbReference type="GO" id="GO:0030334">
    <property type="term" value="P:regulation of cell migration"/>
    <property type="evidence" value="ECO:0007669"/>
    <property type="project" value="TreeGrafter"/>
</dbReference>
<dbReference type="Pfam" id="PF01437">
    <property type="entry name" value="PSI"/>
    <property type="match status" value="1"/>
</dbReference>
<dbReference type="SMART" id="SM00423">
    <property type="entry name" value="PSI"/>
    <property type="match status" value="2"/>
</dbReference>
<evidence type="ECO:0000256" key="5">
    <source>
        <dbReference type="ARBA" id="ARBA00022729"/>
    </source>
</evidence>
<gene>
    <name evidence="17" type="ORF">NP493_367g01018</name>
</gene>
<dbReference type="SMART" id="SM00429">
    <property type="entry name" value="IPT"/>
    <property type="match status" value="4"/>
</dbReference>
<evidence type="ECO:0000256" key="13">
    <source>
        <dbReference type="SAM" id="MobiDB-lite"/>
    </source>
</evidence>
<dbReference type="CDD" id="cd00603">
    <property type="entry name" value="IPT_PCSR"/>
    <property type="match status" value="1"/>
</dbReference>
<dbReference type="Pfam" id="PF18020">
    <property type="entry name" value="TIG_2"/>
    <property type="match status" value="1"/>
</dbReference>
<dbReference type="AlphaFoldDB" id="A0AAD9L3R6"/>
<evidence type="ECO:0000259" key="16">
    <source>
        <dbReference type="SMART" id="SM00429"/>
    </source>
</evidence>
<feature type="domain" description="PSI" evidence="15">
    <location>
        <begin position="445"/>
        <end position="491"/>
    </location>
</feature>
<keyword evidence="12" id="KW-0175">Coiled coil</keyword>
<dbReference type="Gene3D" id="3.30.1680.10">
    <property type="entry name" value="ligand-binding face of the semaphorins, domain 2"/>
    <property type="match status" value="1"/>
</dbReference>
<sequence>MVTRVKVEECGQYETCSECLGSQDPYCGWCTFEKRCCVVLCPVPGVELGPIIRCCIIPVPGVELCCVLSQVLSCLMSCARCTVKRTCTGDNTALSWLSYGKAQCTKIVSVIPHQVQVQKDHAKMLTLTIQNMPLPQRHEYECAFSSYGISRITAAVLLENAGKSVNRTVQCETPNSNLLPVIPTGQDHVIMRLSVRMNGKDFVSHNLTFFDCSLHSSSLQLSPDVHSAEGRHAPLLRLDWTGLDWTGRDGTAGRDGTGRDGTGRDGTGRDGTGRDGTGRDGTGLDCCTSCTNSDYPCTWCVRTPRQRQCVFDRERCNNDVLITGKSVQGATDRPGPKYCPRIESSFTKILVPSGTEKQVTVRAIHLEDFQTDFKCVFKDGHKEVGAVKTGTQITCDPFLFKYTSATPYRNVPFQVVWGPQKKRLDNPDNIQVKVYQCLCGVKVYQCSSMASNCGECLTADSGFECGWCEDTCTIQDHCRGSTWLSNSDICPNPQVLRFYPMTGPREGGTNVTIVGQNLGKIFDDIKHDVKVAGVKCQPYEELYVKSKRIVCLTGKRLRGQMKSGSVEVVVSNRFTCRSSQMFSYVSPNIRGFQPTIGPHSGGTRLTIRGTSLNAGTRITATVVGMPCHMVSTTRSTAVCVTSANPIPDAVGLVEMSFDRAHAECQEPKFRYVHDPIIEVVTEEKGIVSGGTKVTIIGENLDVIQEPHMVVYVHDKSYISDCRVVTSNKMYCQTPDINKNSGIVSSDIQPTNPMILHYGFIMDNVTELRNLSAGYEYDGNHRFLLYPNPHFEKWKKPKNFQLTSEYLTINGQNLNLVLTKDDVRVQIGDATCIVSSISQTQLTCQPPVPEVEGVGTDPSVTVLSLTVPVVVFIGSNFSTVIGQLKYEGRQTHLPLALIIGIIVAAGFLIFIIVIICIAYHMKSQESGRVMKRMQNQMDKLEASVAKECKEAFAELQTDITELTNDLSGPCGLPFRSYQAFCMKVLFPNVPTDEHPVTQDLELVESTREGLRRFNQLIGNKTFLLLFIRTLERNPNFSMRERVNVASLLSVALQNRMEYYTDLPVMLMILMTVFCDVDDPDDSLPVMLMILMTVFLILKTLLADLIEKSMEGRSSHPKLFLRRTESVAEKMLTNWFTFLLYRFLQVTVAVLPLPQVTVAVLPLPQVTVAVLPLPQTIHVLEPDFQYNNEYVVKVLDCDTISQVREKILDTIYRNVHYSTWPNKDQLDLPVDWCGFGCVGFALDS</sequence>
<evidence type="ECO:0000313" key="18">
    <source>
        <dbReference type="Proteomes" id="UP001209878"/>
    </source>
</evidence>
<dbReference type="PANTHER" id="PTHR22625">
    <property type="entry name" value="PLEXIN"/>
    <property type="match status" value="1"/>
</dbReference>
<dbReference type="Gene3D" id="2.60.40.10">
    <property type="entry name" value="Immunoglobulins"/>
    <property type="match status" value="6"/>
</dbReference>
<dbReference type="Gene3D" id="3.10.20.90">
    <property type="entry name" value="Phosphatidylinositol 3-kinase Catalytic Subunit, Chain A, domain 1"/>
    <property type="match status" value="1"/>
</dbReference>
<evidence type="ECO:0000256" key="6">
    <source>
        <dbReference type="ARBA" id="ARBA00022737"/>
    </source>
</evidence>
<keyword evidence="11" id="KW-0325">Glycoprotein</keyword>
<feature type="domain" description="IPT/TIG" evidence="16">
    <location>
        <begin position="492"/>
        <end position="585"/>
    </location>
</feature>
<dbReference type="GO" id="GO:0002116">
    <property type="term" value="C:semaphorin receptor complex"/>
    <property type="evidence" value="ECO:0007669"/>
    <property type="project" value="TreeGrafter"/>
</dbReference>
<evidence type="ECO:0000256" key="7">
    <source>
        <dbReference type="ARBA" id="ARBA00022989"/>
    </source>
</evidence>
<keyword evidence="4 14" id="KW-0812">Transmembrane</keyword>
<comment type="similarity">
    <text evidence="2">Belongs to the plexin family.</text>
</comment>
<feature type="coiled-coil region" evidence="12">
    <location>
        <begin position="929"/>
        <end position="964"/>
    </location>
</feature>
<keyword evidence="18" id="KW-1185">Reference proteome</keyword>
<dbReference type="SUPFAM" id="SSF103575">
    <property type="entry name" value="Plexin repeat"/>
    <property type="match status" value="2"/>
</dbReference>
<comment type="caution">
    <text evidence="17">The sequence shown here is derived from an EMBL/GenBank/DDBJ whole genome shotgun (WGS) entry which is preliminary data.</text>
</comment>
<dbReference type="PANTHER" id="PTHR22625:SF70">
    <property type="entry name" value="PLEXIN A, ISOFORM A"/>
    <property type="match status" value="1"/>
</dbReference>
<keyword evidence="3" id="KW-1003">Cell membrane</keyword>
<dbReference type="InterPro" id="IPR008936">
    <property type="entry name" value="Rho_GTPase_activation_prot"/>
</dbReference>
<evidence type="ECO:0000256" key="1">
    <source>
        <dbReference type="ARBA" id="ARBA00004251"/>
    </source>
</evidence>
<dbReference type="InterPro" id="IPR041019">
    <property type="entry name" value="TIG1_plexin"/>
</dbReference>
<dbReference type="Pfam" id="PF20170">
    <property type="entry name" value="Plexin_RBD"/>
    <property type="match status" value="1"/>
</dbReference>
<dbReference type="InterPro" id="IPR046800">
    <property type="entry name" value="Plexin_RBD"/>
</dbReference>
<feature type="domain" description="PSI" evidence="15">
    <location>
        <begin position="9"/>
        <end position="55"/>
    </location>
</feature>
<accession>A0AAD9L3R6</accession>
<dbReference type="InterPro" id="IPR016201">
    <property type="entry name" value="PSI"/>
</dbReference>
<dbReference type="InterPro" id="IPR002909">
    <property type="entry name" value="IPT_dom"/>
</dbReference>
<dbReference type="Pfam" id="PF08337">
    <property type="entry name" value="Plexin_cytopl"/>
    <property type="match status" value="2"/>
</dbReference>
<feature type="region of interest" description="Disordered" evidence="13">
    <location>
        <begin position="247"/>
        <end position="278"/>
    </location>
</feature>
<dbReference type="InterPro" id="IPR013548">
    <property type="entry name" value="Plexin_cytoplasmic_RasGAP_dom"/>
</dbReference>
<comment type="subcellular location">
    <subcellularLocation>
        <location evidence="1">Cell membrane</location>
        <topology evidence="1">Single-pass type I membrane protein</topology>
    </subcellularLocation>
</comment>
<organism evidence="17 18">
    <name type="scientific">Ridgeia piscesae</name>
    <name type="common">Tubeworm</name>
    <dbReference type="NCBI Taxonomy" id="27915"/>
    <lineage>
        <taxon>Eukaryota</taxon>
        <taxon>Metazoa</taxon>
        <taxon>Spiralia</taxon>
        <taxon>Lophotrochozoa</taxon>
        <taxon>Annelida</taxon>
        <taxon>Polychaeta</taxon>
        <taxon>Sedentaria</taxon>
        <taxon>Canalipalpata</taxon>
        <taxon>Sabellida</taxon>
        <taxon>Siboglinidae</taxon>
        <taxon>Ridgeia</taxon>
    </lineage>
</organism>
<evidence type="ECO:0000256" key="10">
    <source>
        <dbReference type="ARBA" id="ARBA00023170"/>
    </source>
</evidence>
<feature type="domain" description="IPT/TIG" evidence="16">
    <location>
        <begin position="674"/>
        <end position="777"/>
    </location>
</feature>
<keyword evidence="7 14" id="KW-1133">Transmembrane helix</keyword>
<keyword evidence="5" id="KW-0732">Signal</keyword>
<keyword evidence="9" id="KW-1015">Disulfide bond</keyword>
<evidence type="ECO:0000256" key="11">
    <source>
        <dbReference type="ARBA" id="ARBA00023180"/>
    </source>
</evidence>
<dbReference type="InterPro" id="IPR013783">
    <property type="entry name" value="Ig-like_fold"/>
</dbReference>
<evidence type="ECO:0000256" key="8">
    <source>
        <dbReference type="ARBA" id="ARBA00023136"/>
    </source>
</evidence>
<dbReference type="InterPro" id="IPR002165">
    <property type="entry name" value="Plexin_repeat"/>
</dbReference>
<feature type="domain" description="IPT/TIG" evidence="16">
    <location>
        <begin position="787"/>
        <end position="879"/>
    </location>
</feature>
<feature type="transmembrane region" description="Helical" evidence="14">
    <location>
        <begin position="894"/>
        <end position="920"/>
    </location>
</feature>
<name>A0AAD9L3R6_RIDPI</name>
<dbReference type="GO" id="GO:0017154">
    <property type="term" value="F:semaphorin receptor activity"/>
    <property type="evidence" value="ECO:0007669"/>
    <property type="project" value="InterPro"/>
</dbReference>
<dbReference type="Pfam" id="PF17960">
    <property type="entry name" value="TIG_plexin"/>
    <property type="match status" value="1"/>
</dbReference>
<dbReference type="Gene3D" id="1.10.506.10">
    <property type="entry name" value="GTPase Activation - p120gap, domain 1"/>
    <property type="match status" value="2"/>
</dbReference>
<keyword evidence="6" id="KW-0677">Repeat</keyword>
<dbReference type="EMBL" id="JAODUO010000367">
    <property type="protein sequence ID" value="KAK2182085.1"/>
    <property type="molecule type" value="Genomic_DNA"/>
</dbReference>
<dbReference type="Pfam" id="PF01833">
    <property type="entry name" value="TIG"/>
    <property type="match status" value="4"/>
</dbReference>
<dbReference type="SUPFAM" id="SSF81296">
    <property type="entry name" value="E set domains"/>
    <property type="match status" value="4"/>
</dbReference>
<dbReference type="InterPro" id="IPR014756">
    <property type="entry name" value="Ig_E-set"/>
</dbReference>
<evidence type="ECO:0000256" key="9">
    <source>
        <dbReference type="ARBA" id="ARBA00023157"/>
    </source>
</evidence>
<evidence type="ECO:0000256" key="12">
    <source>
        <dbReference type="SAM" id="Coils"/>
    </source>
</evidence>
<dbReference type="InterPro" id="IPR041362">
    <property type="entry name" value="TIG2_plexin"/>
</dbReference>
<evidence type="ECO:0000256" key="3">
    <source>
        <dbReference type="ARBA" id="ARBA00022475"/>
    </source>
</evidence>
<keyword evidence="8 14" id="KW-0472">Membrane</keyword>
<evidence type="ECO:0000256" key="14">
    <source>
        <dbReference type="SAM" id="Phobius"/>
    </source>
</evidence>
<proteinExistence type="inferred from homology"/>
<feature type="domain" description="IPT/TIG" evidence="16">
    <location>
        <begin position="586"/>
        <end position="672"/>
    </location>
</feature>
<keyword evidence="10" id="KW-0675">Receptor</keyword>
<evidence type="ECO:0000259" key="15">
    <source>
        <dbReference type="SMART" id="SM00423"/>
    </source>
</evidence>
<dbReference type="FunFam" id="2.60.40.10:FF:000203">
    <property type="entry name" value="Plexin B2"/>
    <property type="match status" value="1"/>
</dbReference>
<feature type="compositionally biased region" description="Basic and acidic residues" evidence="13">
    <location>
        <begin position="256"/>
        <end position="278"/>
    </location>
</feature>
<dbReference type="InterPro" id="IPR031148">
    <property type="entry name" value="Plexin"/>
</dbReference>
<protein>
    <submittedName>
        <fullName evidence="17">Uncharacterized protein</fullName>
    </submittedName>
</protein>
<evidence type="ECO:0000256" key="2">
    <source>
        <dbReference type="ARBA" id="ARBA00010297"/>
    </source>
</evidence>
<evidence type="ECO:0000256" key="4">
    <source>
        <dbReference type="ARBA" id="ARBA00022692"/>
    </source>
</evidence>
<dbReference type="GO" id="GO:0005886">
    <property type="term" value="C:plasma membrane"/>
    <property type="evidence" value="ECO:0007669"/>
    <property type="project" value="UniProtKB-SubCell"/>
</dbReference>
<reference evidence="17" key="1">
    <citation type="journal article" date="2023" name="Mol. Biol. Evol.">
        <title>Third-Generation Sequencing Reveals the Adaptive Role of the Epigenome in Three Deep-Sea Polychaetes.</title>
        <authorList>
            <person name="Perez M."/>
            <person name="Aroh O."/>
            <person name="Sun Y."/>
            <person name="Lan Y."/>
            <person name="Juniper S.K."/>
            <person name="Young C.R."/>
            <person name="Angers B."/>
            <person name="Qian P.Y."/>
        </authorList>
    </citation>
    <scope>NUCLEOTIDE SEQUENCE</scope>
    <source>
        <strain evidence="17">R07B-5</strain>
    </source>
</reference>
<evidence type="ECO:0000313" key="17">
    <source>
        <dbReference type="EMBL" id="KAK2182085.1"/>
    </source>
</evidence>
<dbReference type="Proteomes" id="UP001209878">
    <property type="component" value="Unassembled WGS sequence"/>
</dbReference>